<dbReference type="GO" id="GO:0070888">
    <property type="term" value="F:E-box binding"/>
    <property type="evidence" value="ECO:0007669"/>
    <property type="project" value="TreeGrafter"/>
</dbReference>
<dbReference type="GO" id="GO:0046983">
    <property type="term" value="F:protein dimerization activity"/>
    <property type="evidence" value="ECO:0007669"/>
    <property type="project" value="InterPro"/>
</dbReference>
<dbReference type="InterPro" id="IPR036638">
    <property type="entry name" value="HLH_DNA-bd_sf"/>
</dbReference>
<proteinExistence type="predicted"/>
<gene>
    <name evidence="3" type="primary">tx_10</name>
    <name evidence="3" type="ORF">GWK47_012248</name>
</gene>
<dbReference type="GO" id="GO:0045944">
    <property type="term" value="P:positive regulation of transcription by RNA polymerase II"/>
    <property type="evidence" value="ECO:0007669"/>
    <property type="project" value="TreeGrafter"/>
</dbReference>
<dbReference type="GO" id="GO:0005634">
    <property type="term" value="C:nucleus"/>
    <property type="evidence" value="ECO:0007669"/>
    <property type="project" value="TreeGrafter"/>
</dbReference>
<evidence type="ECO:0000313" key="4">
    <source>
        <dbReference type="Proteomes" id="UP000770661"/>
    </source>
</evidence>
<evidence type="ECO:0000313" key="3">
    <source>
        <dbReference type="EMBL" id="KAG0715305.1"/>
    </source>
</evidence>
<feature type="region of interest" description="Disordered" evidence="1">
    <location>
        <begin position="1"/>
        <end position="71"/>
    </location>
</feature>
<dbReference type="PANTHER" id="PTHR19290:SF147">
    <property type="entry name" value="HELIX-LOOP-HELIX PROTEIN DELILAH"/>
    <property type="match status" value="1"/>
</dbReference>
<dbReference type="OrthoDB" id="10063280at2759"/>
<keyword evidence="4" id="KW-1185">Reference proteome</keyword>
<dbReference type="Gene3D" id="4.10.280.10">
    <property type="entry name" value="Helix-loop-helix DNA-binding domain"/>
    <property type="match status" value="1"/>
</dbReference>
<dbReference type="InterPro" id="IPR050359">
    <property type="entry name" value="bHLH_transcription_factors"/>
</dbReference>
<dbReference type="EMBL" id="JACEEZ010019812">
    <property type="protein sequence ID" value="KAG0715305.1"/>
    <property type="molecule type" value="Genomic_DNA"/>
</dbReference>
<dbReference type="SUPFAM" id="SSF47459">
    <property type="entry name" value="HLH, helix-loop-helix DNA-binding domain"/>
    <property type="match status" value="1"/>
</dbReference>
<feature type="compositionally biased region" description="Basic and acidic residues" evidence="1">
    <location>
        <begin position="1"/>
        <end position="16"/>
    </location>
</feature>
<organism evidence="3 4">
    <name type="scientific">Chionoecetes opilio</name>
    <name type="common">Atlantic snow crab</name>
    <name type="synonym">Cancer opilio</name>
    <dbReference type="NCBI Taxonomy" id="41210"/>
    <lineage>
        <taxon>Eukaryota</taxon>
        <taxon>Metazoa</taxon>
        <taxon>Ecdysozoa</taxon>
        <taxon>Arthropoda</taxon>
        <taxon>Crustacea</taxon>
        <taxon>Multicrustacea</taxon>
        <taxon>Malacostraca</taxon>
        <taxon>Eumalacostraca</taxon>
        <taxon>Eucarida</taxon>
        <taxon>Decapoda</taxon>
        <taxon>Pleocyemata</taxon>
        <taxon>Brachyura</taxon>
        <taxon>Eubrachyura</taxon>
        <taxon>Majoidea</taxon>
        <taxon>Majidae</taxon>
        <taxon>Chionoecetes</taxon>
    </lineage>
</organism>
<sequence>MARMEKLGREEEEKSVGEAAGESSSDTAGAGDEVDTNNNNDDRNQNVSPNNKPSNVKYQLRPRALHPRRRCDSEWSLQDTLRHKARPPPLSRYRRKTANARERCRMRQVNTAFESLRGVLPSWVCSRRAATDMTKITTLQLASAYIRSLQDILDGNAPEDTRSWVLSSILGEATPMPDPQPGHPCSPGRAQQILGLTTSQTDFVSFLCTVPEAQVLQDNMDSLSSLSPMSETEAVALLMGTDPQPRPWLDGQQPPLVS</sequence>
<dbReference type="SMART" id="SM00353">
    <property type="entry name" value="HLH"/>
    <property type="match status" value="1"/>
</dbReference>
<dbReference type="GO" id="GO:0009653">
    <property type="term" value="P:anatomical structure morphogenesis"/>
    <property type="evidence" value="ECO:0007669"/>
    <property type="project" value="TreeGrafter"/>
</dbReference>
<comment type="caution">
    <text evidence="3">The sequence shown here is derived from an EMBL/GenBank/DDBJ whole genome shotgun (WGS) entry which is preliminary data.</text>
</comment>
<evidence type="ECO:0000256" key="1">
    <source>
        <dbReference type="SAM" id="MobiDB-lite"/>
    </source>
</evidence>
<reference evidence="3" key="1">
    <citation type="submission" date="2020-07" db="EMBL/GenBank/DDBJ databases">
        <title>The High-quality genome of the commercially important snow crab, Chionoecetes opilio.</title>
        <authorList>
            <person name="Jeong J.-H."/>
            <person name="Ryu S."/>
        </authorList>
    </citation>
    <scope>NUCLEOTIDE SEQUENCE</scope>
    <source>
        <strain evidence="3">MADBK_172401_WGS</strain>
        <tissue evidence="3">Digestive gland</tissue>
    </source>
</reference>
<dbReference type="GO" id="GO:0003700">
    <property type="term" value="F:DNA-binding transcription factor activity"/>
    <property type="evidence" value="ECO:0007669"/>
    <property type="project" value="TreeGrafter"/>
</dbReference>
<dbReference type="InterPro" id="IPR011598">
    <property type="entry name" value="bHLH_dom"/>
</dbReference>
<name>A0A8J5CM31_CHIOP</name>
<protein>
    <submittedName>
        <fullName evidence="3">Helix-loop-helix protein delilah</fullName>
    </submittedName>
</protein>
<evidence type="ECO:0000259" key="2">
    <source>
        <dbReference type="PROSITE" id="PS50888"/>
    </source>
</evidence>
<feature type="domain" description="BHLH" evidence="2">
    <location>
        <begin position="93"/>
        <end position="149"/>
    </location>
</feature>
<dbReference type="PROSITE" id="PS50888">
    <property type="entry name" value="BHLH"/>
    <property type="match status" value="1"/>
</dbReference>
<dbReference type="Pfam" id="PF00010">
    <property type="entry name" value="HLH"/>
    <property type="match status" value="1"/>
</dbReference>
<accession>A0A8J5CM31</accession>
<dbReference type="AlphaFoldDB" id="A0A8J5CM31"/>
<dbReference type="Proteomes" id="UP000770661">
    <property type="component" value="Unassembled WGS sequence"/>
</dbReference>
<dbReference type="CDD" id="cd11431">
    <property type="entry name" value="bHLH_TS_taxi_Dei"/>
    <property type="match status" value="1"/>
</dbReference>
<dbReference type="PANTHER" id="PTHR19290">
    <property type="entry name" value="BASIC HELIX-LOOP-HELIX PROTEIN NEUROGENIN-RELATED"/>
    <property type="match status" value="1"/>
</dbReference>